<feature type="compositionally biased region" description="Basic and acidic residues" evidence="1">
    <location>
        <begin position="266"/>
        <end position="303"/>
    </location>
</feature>
<evidence type="ECO:0000313" key="3">
    <source>
        <dbReference type="Proteomes" id="UP000298663"/>
    </source>
</evidence>
<accession>A0A4U8UT11</accession>
<reference evidence="2 3" key="1">
    <citation type="journal article" date="2015" name="Genome Biol.">
        <title>Comparative genomics of Steinernema reveals deeply conserved gene regulatory networks.</title>
        <authorList>
            <person name="Dillman A.R."/>
            <person name="Macchietto M."/>
            <person name="Porter C.F."/>
            <person name="Rogers A."/>
            <person name="Williams B."/>
            <person name="Antoshechkin I."/>
            <person name="Lee M.M."/>
            <person name="Goodwin Z."/>
            <person name="Lu X."/>
            <person name="Lewis E.E."/>
            <person name="Goodrich-Blair H."/>
            <person name="Stock S.P."/>
            <person name="Adams B.J."/>
            <person name="Sternberg P.W."/>
            <person name="Mortazavi A."/>
        </authorList>
    </citation>
    <scope>NUCLEOTIDE SEQUENCE [LARGE SCALE GENOMIC DNA]</scope>
    <source>
        <strain evidence="2 3">ALL</strain>
    </source>
</reference>
<sequence>MSRLSEKDLGDRLVNDSVVTDKEFETLSLISKAFSMTGGVNEEEQVSRIHAVLCGTKDEIHSGMTGYYAKKLMTNVISSETFKKPVSSKEPIVTEPGALEIDTDLAVGASETLAENGENDDTEHESEKTHSKNKGDVVATDNNGDLDLSIVESAQPASPGAGVVTKPLKKRSSRGKRGSKAAQKSLETCEKNANDENDVGKNVTGTAVHSEGQDSSDKIKKNRRKKVERRKSRPTAANGDSEKTDKTSEKSNSELPIAKGNSKETAVIKKEEVPHRKREKAEKKPVIEKAEKKYEGVKKETFVKLKGAGEAQPRPLHNDSDIVDGRVQGRGRGNEQRGVSRSHNPEDHRENGHKNNTSKIPRGIFSQNGHPAERQATRAVKDPQINQAEGTR</sequence>
<keyword evidence="3" id="KW-1185">Reference proteome</keyword>
<dbReference type="OrthoDB" id="10062814at2759"/>
<name>A0A4U8UT11_STECR</name>
<feature type="compositionally biased region" description="Basic residues" evidence="1">
    <location>
        <begin position="167"/>
        <end position="179"/>
    </location>
</feature>
<comment type="caution">
    <text evidence="2">The sequence shown here is derived from an EMBL/GenBank/DDBJ whole genome shotgun (WGS) entry which is preliminary data.</text>
</comment>
<dbReference type="EMBL" id="CM016762">
    <property type="protein sequence ID" value="TMS36351.1"/>
    <property type="molecule type" value="Genomic_DNA"/>
</dbReference>
<feature type="region of interest" description="Disordered" evidence="1">
    <location>
        <begin position="114"/>
        <end position="392"/>
    </location>
</feature>
<feature type="compositionally biased region" description="Basic and acidic residues" evidence="1">
    <location>
        <begin position="125"/>
        <end position="135"/>
    </location>
</feature>
<gene>
    <name evidence="2" type="ORF">L596_003537</name>
</gene>
<reference evidence="2 3" key="2">
    <citation type="journal article" date="2019" name="G3 (Bethesda)">
        <title>Hybrid Assembly of the Genome of the Entomopathogenic Nematode Steinernema carpocapsae Identifies the X-Chromosome.</title>
        <authorList>
            <person name="Serra L."/>
            <person name="Macchietto M."/>
            <person name="Macias-Munoz A."/>
            <person name="McGill C.J."/>
            <person name="Rodriguez I.M."/>
            <person name="Rodriguez B."/>
            <person name="Murad R."/>
            <person name="Mortazavi A."/>
        </authorList>
    </citation>
    <scope>NUCLEOTIDE SEQUENCE [LARGE SCALE GENOMIC DNA]</scope>
    <source>
        <strain evidence="2 3">ALL</strain>
    </source>
</reference>
<feature type="compositionally biased region" description="Basic and acidic residues" evidence="1">
    <location>
        <begin position="343"/>
        <end position="353"/>
    </location>
</feature>
<feature type="compositionally biased region" description="Basic residues" evidence="1">
    <location>
        <begin position="220"/>
        <end position="233"/>
    </location>
</feature>
<evidence type="ECO:0000313" key="2">
    <source>
        <dbReference type="EMBL" id="TMS36351.1"/>
    </source>
</evidence>
<feature type="compositionally biased region" description="Basic and acidic residues" evidence="1">
    <location>
        <begin position="371"/>
        <end position="381"/>
    </location>
</feature>
<feature type="compositionally biased region" description="Polar residues" evidence="1">
    <location>
        <begin position="354"/>
        <end position="369"/>
    </location>
</feature>
<dbReference type="Proteomes" id="UP000298663">
    <property type="component" value="Chromosome X"/>
</dbReference>
<proteinExistence type="predicted"/>
<protein>
    <submittedName>
        <fullName evidence="2">Uncharacterized protein</fullName>
    </submittedName>
</protein>
<feature type="compositionally biased region" description="Basic and acidic residues" evidence="1">
    <location>
        <begin position="240"/>
        <end position="252"/>
    </location>
</feature>
<organism evidence="2 3">
    <name type="scientific">Steinernema carpocapsae</name>
    <name type="common">Entomopathogenic nematode</name>
    <dbReference type="NCBI Taxonomy" id="34508"/>
    <lineage>
        <taxon>Eukaryota</taxon>
        <taxon>Metazoa</taxon>
        <taxon>Ecdysozoa</taxon>
        <taxon>Nematoda</taxon>
        <taxon>Chromadorea</taxon>
        <taxon>Rhabditida</taxon>
        <taxon>Tylenchina</taxon>
        <taxon>Panagrolaimomorpha</taxon>
        <taxon>Strongyloidoidea</taxon>
        <taxon>Steinernematidae</taxon>
        <taxon>Steinernema</taxon>
    </lineage>
</organism>
<dbReference type="AlphaFoldDB" id="A0A4U8UT11"/>
<evidence type="ECO:0000256" key="1">
    <source>
        <dbReference type="SAM" id="MobiDB-lite"/>
    </source>
</evidence>
<dbReference type="EMBL" id="AZBU02000001">
    <property type="protein sequence ID" value="TMS36351.1"/>
    <property type="molecule type" value="Genomic_DNA"/>
</dbReference>